<dbReference type="Pfam" id="PF01547">
    <property type="entry name" value="SBP_bac_1"/>
    <property type="match status" value="1"/>
</dbReference>
<gene>
    <name evidence="7" type="ORF">D7M11_34030</name>
</gene>
<proteinExistence type="predicted"/>
<dbReference type="EMBL" id="RBAH01000043">
    <property type="protein sequence ID" value="RKN64311.1"/>
    <property type="molecule type" value="Genomic_DNA"/>
</dbReference>
<dbReference type="InterPro" id="IPR050490">
    <property type="entry name" value="Bact_solute-bd_prot1"/>
</dbReference>
<feature type="chain" id="PRO_5017241055" evidence="6">
    <location>
        <begin position="28"/>
        <end position="444"/>
    </location>
</feature>
<dbReference type="Proteomes" id="UP000282311">
    <property type="component" value="Unassembled WGS sequence"/>
</dbReference>
<dbReference type="InterPro" id="IPR006059">
    <property type="entry name" value="SBP"/>
</dbReference>
<dbReference type="RefSeq" id="WP_120751731.1">
    <property type="nucleotide sequence ID" value="NZ_RBAH01000043.1"/>
</dbReference>
<keyword evidence="8" id="KW-1185">Reference proteome</keyword>
<dbReference type="SUPFAM" id="SSF53850">
    <property type="entry name" value="Periplasmic binding protein-like II"/>
    <property type="match status" value="1"/>
</dbReference>
<reference evidence="7 8" key="1">
    <citation type="journal article" date="2007" name="Int. J. Syst. Evol. Microbiol.">
        <title>Paenibacillus ginsengarvi sp. nov., isolated from soil from ginseng cultivation.</title>
        <authorList>
            <person name="Yoon M.H."/>
            <person name="Ten L.N."/>
            <person name="Im W.T."/>
        </authorList>
    </citation>
    <scope>NUCLEOTIDE SEQUENCE [LARGE SCALE GENOMIC DNA]</scope>
    <source>
        <strain evidence="7 8">KCTC 13059</strain>
    </source>
</reference>
<keyword evidence="5" id="KW-0449">Lipoprotein</keyword>
<evidence type="ECO:0000256" key="4">
    <source>
        <dbReference type="ARBA" id="ARBA00023139"/>
    </source>
</evidence>
<keyword evidence="3" id="KW-0472">Membrane</keyword>
<dbReference type="AlphaFoldDB" id="A0A3B0AVJ2"/>
<evidence type="ECO:0000313" key="8">
    <source>
        <dbReference type="Proteomes" id="UP000282311"/>
    </source>
</evidence>
<dbReference type="OrthoDB" id="2517450at2"/>
<keyword evidence="1" id="KW-1003">Cell membrane</keyword>
<keyword evidence="4" id="KW-0564">Palmitate</keyword>
<name>A0A3B0AVJ2_9BACL</name>
<protein>
    <submittedName>
        <fullName evidence="7">Extracellular solute-binding protein</fullName>
    </submittedName>
</protein>
<dbReference type="Gene3D" id="3.40.190.10">
    <property type="entry name" value="Periplasmic binding protein-like II"/>
    <property type="match status" value="1"/>
</dbReference>
<organism evidence="7 8">
    <name type="scientific">Paenibacillus ginsengarvi</name>
    <dbReference type="NCBI Taxonomy" id="400777"/>
    <lineage>
        <taxon>Bacteria</taxon>
        <taxon>Bacillati</taxon>
        <taxon>Bacillota</taxon>
        <taxon>Bacilli</taxon>
        <taxon>Bacillales</taxon>
        <taxon>Paenibacillaceae</taxon>
        <taxon>Paenibacillus</taxon>
    </lineage>
</organism>
<dbReference type="PANTHER" id="PTHR43649:SF33">
    <property type="entry name" value="POLYGALACTURONAN_RHAMNOGALACTURONAN-BINDING PROTEIN YTCQ"/>
    <property type="match status" value="1"/>
</dbReference>
<dbReference type="PANTHER" id="PTHR43649">
    <property type="entry name" value="ARABINOSE-BINDING PROTEIN-RELATED"/>
    <property type="match status" value="1"/>
</dbReference>
<dbReference type="PROSITE" id="PS51257">
    <property type="entry name" value="PROKAR_LIPOPROTEIN"/>
    <property type="match status" value="1"/>
</dbReference>
<evidence type="ECO:0000313" key="7">
    <source>
        <dbReference type="EMBL" id="RKN64311.1"/>
    </source>
</evidence>
<feature type="signal peptide" evidence="6">
    <location>
        <begin position="1"/>
        <end position="27"/>
    </location>
</feature>
<accession>A0A3B0AVJ2</accession>
<evidence type="ECO:0000256" key="2">
    <source>
        <dbReference type="ARBA" id="ARBA00022729"/>
    </source>
</evidence>
<sequence>MRTKSTALLCIGAIAALVLGGCGAAKAPEQPKPNGQAPEPALPNGVISDKKVELIVFLNSITRGDLEKYYIQPAKEKFPNFTIRGENRDISQMIAAGEMPDIIVGSKGTISDIMYKNDLVGDVGDLVKKYSYDVTKLEPALVDIMRTFGGGNIIGLPLHVNNKVMYYNKDLFDRFGVAYPKDGLNWDEAYEIAKKMTRVENGVLYRGFSDRWGDTFFAANPFSLSYLSPKEERSTFIENDRWKIIADNFKRFYTLPGLQFDSKTSSQEEDRKIFEKGTSAMSIFIPDAGPKDWNFAWDIVSVPYYTQNQGVSQQVNGLFNYITKGSKNREAAFQFAAWMTSAEMQTMLAKEGRVPALKDEAIKKQFMQNVPLYSGKNIKAFISGKYAPQGPARDAGLVKGFENPAQRLLFQEMQNVIVEGKDLNSAFRDADEAIRKALAAEKAK</sequence>
<keyword evidence="2 6" id="KW-0732">Signal</keyword>
<evidence type="ECO:0000256" key="6">
    <source>
        <dbReference type="SAM" id="SignalP"/>
    </source>
</evidence>
<evidence type="ECO:0000256" key="5">
    <source>
        <dbReference type="ARBA" id="ARBA00023288"/>
    </source>
</evidence>
<evidence type="ECO:0000256" key="1">
    <source>
        <dbReference type="ARBA" id="ARBA00022475"/>
    </source>
</evidence>
<comment type="caution">
    <text evidence="7">The sequence shown here is derived from an EMBL/GenBank/DDBJ whole genome shotgun (WGS) entry which is preliminary data.</text>
</comment>
<evidence type="ECO:0000256" key="3">
    <source>
        <dbReference type="ARBA" id="ARBA00023136"/>
    </source>
</evidence>